<sequence>MSPRVNLTLSKLTDSIPTDHTKHIIV</sequence>
<evidence type="ECO:0000313" key="2">
    <source>
        <dbReference type="Proteomes" id="UP000003781"/>
    </source>
</evidence>
<dbReference type="EMBL" id="AAXW01000002">
    <property type="protein sequence ID" value="EAZ93224.1"/>
    <property type="molecule type" value="Genomic_DNA"/>
</dbReference>
<organism evidence="1 2">
    <name type="scientific">Crocosphaera chwakensis CCY0110</name>
    <dbReference type="NCBI Taxonomy" id="391612"/>
    <lineage>
        <taxon>Bacteria</taxon>
        <taxon>Bacillati</taxon>
        <taxon>Cyanobacteriota</taxon>
        <taxon>Cyanophyceae</taxon>
        <taxon>Oscillatoriophycideae</taxon>
        <taxon>Chroococcales</taxon>
        <taxon>Aphanothecaceae</taxon>
        <taxon>Crocosphaera</taxon>
        <taxon>Crocosphaera chwakensis</taxon>
    </lineage>
</organism>
<evidence type="ECO:0000313" key="1">
    <source>
        <dbReference type="EMBL" id="EAZ93224.1"/>
    </source>
</evidence>
<name>A3IHE2_9CHRO</name>
<comment type="caution">
    <text evidence="1">The sequence shown here is derived from an EMBL/GenBank/DDBJ whole genome shotgun (WGS) entry which is preliminary data.</text>
</comment>
<gene>
    <name evidence="1" type="ORF">CY0110_15552</name>
</gene>
<reference evidence="1 2" key="1">
    <citation type="submission" date="2007-03" db="EMBL/GenBank/DDBJ databases">
        <authorList>
            <person name="Stal L."/>
            <person name="Ferriera S."/>
            <person name="Johnson J."/>
            <person name="Kravitz S."/>
            <person name="Beeson K."/>
            <person name="Sutton G."/>
            <person name="Rogers Y.-H."/>
            <person name="Friedman R."/>
            <person name="Frazier M."/>
            <person name="Venter J.C."/>
        </authorList>
    </citation>
    <scope>NUCLEOTIDE SEQUENCE [LARGE SCALE GENOMIC DNA]</scope>
    <source>
        <strain evidence="1 2">CCY0110</strain>
    </source>
</reference>
<dbReference type="AlphaFoldDB" id="A3IHE2"/>
<keyword evidence="2" id="KW-1185">Reference proteome</keyword>
<proteinExistence type="predicted"/>
<accession>A3IHE2</accession>
<protein>
    <submittedName>
        <fullName evidence="1">Uncharacterized protein</fullName>
    </submittedName>
</protein>
<dbReference type="Proteomes" id="UP000003781">
    <property type="component" value="Unassembled WGS sequence"/>
</dbReference>